<reference evidence="1 2" key="1">
    <citation type="submission" date="2018-06" db="EMBL/GenBank/DDBJ databases">
        <title>Genomic Encyclopedia of Type Strains, Phase IV (KMG-IV): sequencing the most valuable type-strain genomes for metagenomic binning, comparative biology and taxonomic classification.</title>
        <authorList>
            <person name="Goeker M."/>
        </authorList>
    </citation>
    <scope>NUCLEOTIDE SEQUENCE [LARGE SCALE GENOMIC DNA]</scope>
    <source>
        <strain evidence="1 2">DSM 27453</strain>
    </source>
</reference>
<protein>
    <submittedName>
        <fullName evidence="1">Uncharacterized protein</fullName>
    </submittedName>
</protein>
<keyword evidence="2" id="KW-1185">Reference proteome</keyword>
<comment type="caution">
    <text evidence="1">The sequence shown here is derived from an EMBL/GenBank/DDBJ whole genome shotgun (WGS) entry which is preliminary data.</text>
</comment>
<proteinExistence type="predicted"/>
<dbReference type="Proteomes" id="UP000253201">
    <property type="component" value="Unassembled WGS sequence"/>
</dbReference>
<organism evidence="1 2">
    <name type="scientific">Pseudocitrobacter faecalis</name>
    <dbReference type="NCBI Taxonomy" id="1398493"/>
    <lineage>
        <taxon>Bacteria</taxon>
        <taxon>Pseudomonadati</taxon>
        <taxon>Pseudomonadota</taxon>
        <taxon>Gammaproteobacteria</taxon>
        <taxon>Enterobacterales</taxon>
        <taxon>Enterobacteriaceae</taxon>
        <taxon>Pseudocitrobacter</taxon>
    </lineage>
</organism>
<name>A0ABX9G6J7_9ENTR</name>
<dbReference type="EMBL" id="QNRL01000001">
    <property type="protein sequence ID" value="RBP14734.1"/>
    <property type="molecule type" value="Genomic_DNA"/>
</dbReference>
<accession>A0ABX9G6J7</accession>
<evidence type="ECO:0000313" key="2">
    <source>
        <dbReference type="Proteomes" id="UP000253201"/>
    </source>
</evidence>
<evidence type="ECO:0000313" key="1">
    <source>
        <dbReference type="EMBL" id="RBP14734.1"/>
    </source>
</evidence>
<gene>
    <name evidence="1" type="ORF">DFQ50_101205</name>
</gene>
<sequence length="101" mass="10982">MISDRRRDNRTHSIIRRQIQFNIIYIMRTNTEPDKIPRVAVMTVLVANIPPKPVSVHSSASRVNRACSLSTFNLIAIATLFGKSIGNAAVTTSSAAGICSA</sequence>